<comment type="function">
    <text evidence="4">Plant non-specific lipid-transfer proteins transfer phospholipids as well as galactolipids across membranes. May play a role in wax or cutin deposition in the cell walls of expanding epidermal cells and certain secretory tissues.</text>
</comment>
<keyword evidence="8" id="KW-1185">Reference proteome</keyword>
<comment type="caution">
    <text evidence="7">The sequence shown here is derived from an EMBL/GenBank/DDBJ whole genome shotgun (WGS) entry which is preliminary data.</text>
</comment>
<dbReference type="Proteomes" id="UP001172457">
    <property type="component" value="Chromosome 3"/>
</dbReference>
<proteinExistence type="inferred from homology"/>
<evidence type="ECO:0000256" key="3">
    <source>
        <dbReference type="ARBA" id="ARBA00023121"/>
    </source>
</evidence>
<evidence type="ECO:0000259" key="6">
    <source>
        <dbReference type="SMART" id="SM00499"/>
    </source>
</evidence>
<name>A0AA38TGY0_9ASTR</name>
<dbReference type="EMBL" id="JARYMX010000003">
    <property type="protein sequence ID" value="KAJ9555056.1"/>
    <property type="molecule type" value="Genomic_DNA"/>
</dbReference>
<evidence type="ECO:0000256" key="1">
    <source>
        <dbReference type="ARBA" id="ARBA00009748"/>
    </source>
</evidence>
<dbReference type="CDD" id="cd01960">
    <property type="entry name" value="nsLTP1"/>
    <property type="match status" value="1"/>
</dbReference>
<evidence type="ECO:0000256" key="2">
    <source>
        <dbReference type="ARBA" id="ARBA00022448"/>
    </source>
</evidence>
<accession>A0AA38TGY0</accession>
<sequence>MASMVMRVLCAIVIVACMVVVAPYSDAITCGQVTSSFVACFGYLKQGGAVPPACCRGVVGLNNTAKTTLDRQIACGCMKEIYASTPDINISNAISLPGKCGINVPYKITPDFDCSKYV</sequence>
<protein>
    <recommendedName>
        <fullName evidence="4">Non-specific lipid-transfer protein</fullName>
    </recommendedName>
</protein>
<keyword evidence="2 4" id="KW-0813">Transport</keyword>
<keyword evidence="3 4" id="KW-0446">Lipid-binding</keyword>
<dbReference type="InterPro" id="IPR036312">
    <property type="entry name" value="Bifun_inhib/LTP/seed_sf"/>
</dbReference>
<dbReference type="SUPFAM" id="SSF47699">
    <property type="entry name" value="Bifunctional inhibitor/lipid-transfer protein/seed storage 2S albumin"/>
    <property type="match status" value="1"/>
</dbReference>
<dbReference type="GO" id="GO:0006869">
    <property type="term" value="P:lipid transport"/>
    <property type="evidence" value="ECO:0007669"/>
    <property type="project" value="InterPro"/>
</dbReference>
<evidence type="ECO:0000256" key="5">
    <source>
        <dbReference type="SAM" id="SignalP"/>
    </source>
</evidence>
<dbReference type="PRINTS" id="PR00382">
    <property type="entry name" value="LIPIDTRNSFER"/>
</dbReference>
<evidence type="ECO:0000313" key="7">
    <source>
        <dbReference type="EMBL" id="KAJ9555056.1"/>
    </source>
</evidence>
<organism evidence="7 8">
    <name type="scientific">Centaurea solstitialis</name>
    <name type="common">yellow star-thistle</name>
    <dbReference type="NCBI Taxonomy" id="347529"/>
    <lineage>
        <taxon>Eukaryota</taxon>
        <taxon>Viridiplantae</taxon>
        <taxon>Streptophyta</taxon>
        <taxon>Embryophyta</taxon>
        <taxon>Tracheophyta</taxon>
        <taxon>Spermatophyta</taxon>
        <taxon>Magnoliopsida</taxon>
        <taxon>eudicotyledons</taxon>
        <taxon>Gunneridae</taxon>
        <taxon>Pentapetalae</taxon>
        <taxon>asterids</taxon>
        <taxon>campanulids</taxon>
        <taxon>Asterales</taxon>
        <taxon>Asteraceae</taxon>
        <taxon>Carduoideae</taxon>
        <taxon>Cardueae</taxon>
        <taxon>Centaureinae</taxon>
        <taxon>Centaurea</taxon>
    </lineage>
</organism>
<dbReference type="InterPro" id="IPR000528">
    <property type="entry name" value="Plant_nsLTP"/>
</dbReference>
<dbReference type="SMART" id="SM00499">
    <property type="entry name" value="AAI"/>
    <property type="match status" value="1"/>
</dbReference>
<evidence type="ECO:0000256" key="4">
    <source>
        <dbReference type="RuleBase" id="RU000628"/>
    </source>
</evidence>
<reference evidence="7" key="1">
    <citation type="submission" date="2023-03" db="EMBL/GenBank/DDBJ databases">
        <title>Chromosome-scale reference genome and RAD-based genetic map of yellow starthistle (Centaurea solstitialis) reveal putative structural variation and QTLs associated with invader traits.</title>
        <authorList>
            <person name="Reatini B."/>
            <person name="Cang F.A."/>
            <person name="Jiang Q."/>
            <person name="Mckibben M.T.W."/>
            <person name="Barker M.S."/>
            <person name="Rieseberg L.H."/>
            <person name="Dlugosch K.M."/>
        </authorList>
    </citation>
    <scope>NUCLEOTIDE SEQUENCE</scope>
    <source>
        <strain evidence="7">CAN-66</strain>
        <tissue evidence="7">Leaf</tissue>
    </source>
</reference>
<evidence type="ECO:0000313" key="8">
    <source>
        <dbReference type="Proteomes" id="UP001172457"/>
    </source>
</evidence>
<dbReference type="Gene3D" id="1.10.110.10">
    <property type="entry name" value="Plant lipid-transfer and hydrophobic proteins"/>
    <property type="match status" value="1"/>
</dbReference>
<dbReference type="PANTHER" id="PTHR33076">
    <property type="entry name" value="NON-SPECIFIC LIPID-TRANSFER PROTEIN 2-RELATED"/>
    <property type="match status" value="1"/>
</dbReference>
<keyword evidence="5" id="KW-0732">Signal</keyword>
<gene>
    <name evidence="7" type="ORF">OSB04_009670</name>
</gene>
<feature type="domain" description="Bifunctional inhibitor/plant lipid transfer protein/seed storage helical" evidence="6">
    <location>
        <begin position="30"/>
        <end position="114"/>
    </location>
</feature>
<comment type="similarity">
    <text evidence="1 4">Belongs to the plant LTP family.</text>
</comment>
<feature type="signal peptide" evidence="5">
    <location>
        <begin position="1"/>
        <end position="27"/>
    </location>
</feature>
<feature type="chain" id="PRO_5041263322" description="Non-specific lipid-transfer protein" evidence="5">
    <location>
        <begin position="28"/>
        <end position="118"/>
    </location>
</feature>
<dbReference type="AlphaFoldDB" id="A0AA38TGY0"/>
<dbReference type="InterPro" id="IPR016140">
    <property type="entry name" value="Bifunc_inhib/LTP/seed_store"/>
</dbReference>
<dbReference type="GO" id="GO:0008289">
    <property type="term" value="F:lipid binding"/>
    <property type="evidence" value="ECO:0007669"/>
    <property type="project" value="UniProtKB-KW"/>
</dbReference>
<dbReference type="Pfam" id="PF00234">
    <property type="entry name" value="Tryp_alpha_amyl"/>
    <property type="match status" value="1"/>
</dbReference>